<dbReference type="NCBIfam" id="TIGR01552">
    <property type="entry name" value="phd_fam"/>
    <property type="match status" value="1"/>
</dbReference>
<keyword evidence="4" id="KW-1185">Reference proteome</keyword>
<dbReference type="InterPro" id="IPR036165">
    <property type="entry name" value="YefM-like_sf"/>
</dbReference>
<dbReference type="InterPro" id="IPR006442">
    <property type="entry name" value="Antitoxin_Phd/YefM"/>
</dbReference>
<organism evidence="3 4">
    <name type="scientific">Marinomonas aquiplantarum</name>
    <dbReference type="NCBI Taxonomy" id="491951"/>
    <lineage>
        <taxon>Bacteria</taxon>
        <taxon>Pseudomonadati</taxon>
        <taxon>Pseudomonadota</taxon>
        <taxon>Gammaproteobacteria</taxon>
        <taxon>Oceanospirillales</taxon>
        <taxon>Oceanospirillaceae</taxon>
        <taxon>Marinomonas</taxon>
    </lineage>
</organism>
<evidence type="ECO:0000256" key="2">
    <source>
        <dbReference type="RuleBase" id="RU362080"/>
    </source>
</evidence>
<comment type="similarity">
    <text evidence="1 2">Belongs to the phD/YefM antitoxin family.</text>
</comment>
<comment type="function">
    <text evidence="2">Antitoxin component of a type II toxin-antitoxin (TA) system.</text>
</comment>
<proteinExistence type="inferred from homology"/>
<evidence type="ECO:0000256" key="1">
    <source>
        <dbReference type="ARBA" id="ARBA00009981"/>
    </source>
</evidence>
<dbReference type="PANTHER" id="PTHR33713">
    <property type="entry name" value="ANTITOXIN YAFN-RELATED"/>
    <property type="match status" value="1"/>
</dbReference>
<dbReference type="EMBL" id="QNRF01000001">
    <property type="protein sequence ID" value="RBO86073.1"/>
    <property type="molecule type" value="Genomic_DNA"/>
</dbReference>
<reference evidence="3 4" key="1">
    <citation type="submission" date="2018-06" db="EMBL/GenBank/DDBJ databases">
        <title>Genomic Encyclopedia of Type Strains, Phase III (KMG-III): the genomes of soil and plant-associated and newly described type strains.</title>
        <authorList>
            <person name="Whitman W."/>
        </authorList>
    </citation>
    <scope>NUCLEOTIDE SEQUENCE [LARGE SCALE GENOMIC DNA]</scope>
    <source>
        <strain evidence="3 4">CECT 7732</strain>
    </source>
</reference>
<dbReference type="AlphaFoldDB" id="A0A366D7R3"/>
<dbReference type="InterPro" id="IPR051405">
    <property type="entry name" value="phD/YefM_antitoxin"/>
</dbReference>
<dbReference type="Gene3D" id="3.40.1620.10">
    <property type="entry name" value="YefM-like domain"/>
    <property type="match status" value="1"/>
</dbReference>
<protein>
    <recommendedName>
        <fullName evidence="2">Antitoxin</fullName>
    </recommendedName>
</protein>
<name>A0A366D7R3_9GAMM</name>
<sequence length="63" mass="6878">MDTLSYSAFRANLASTLDKVNNDHKPVLITRQGGKSAALISLVDFQAYEETAYLMASPNNASR</sequence>
<dbReference type="PANTHER" id="PTHR33713:SF6">
    <property type="entry name" value="ANTITOXIN YEFM"/>
    <property type="match status" value="1"/>
</dbReference>
<comment type="caution">
    <text evidence="3">The sequence shown here is derived from an EMBL/GenBank/DDBJ whole genome shotgun (WGS) entry which is preliminary data.</text>
</comment>
<dbReference type="SUPFAM" id="SSF143120">
    <property type="entry name" value="YefM-like"/>
    <property type="match status" value="1"/>
</dbReference>
<evidence type="ECO:0000313" key="4">
    <source>
        <dbReference type="Proteomes" id="UP000252086"/>
    </source>
</evidence>
<dbReference type="Gene3D" id="6.10.250.330">
    <property type="match status" value="1"/>
</dbReference>
<dbReference type="Proteomes" id="UP000252086">
    <property type="component" value="Unassembled WGS sequence"/>
</dbReference>
<dbReference type="Pfam" id="PF02604">
    <property type="entry name" value="PhdYeFM_antitox"/>
    <property type="match status" value="1"/>
</dbReference>
<dbReference type="RefSeq" id="WP_245931839.1">
    <property type="nucleotide sequence ID" value="NZ_QNRF01000001.1"/>
</dbReference>
<evidence type="ECO:0000313" key="3">
    <source>
        <dbReference type="EMBL" id="RBO86073.1"/>
    </source>
</evidence>
<gene>
    <name evidence="3" type="ORF">DFP76_101349</name>
</gene>
<accession>A0A366D7R3</accession>